<reference evidence="3" key="1">
    <citation type="journal article" date="2020" name="Stud. Mycol.">
        <title>101 Dothideomycetes genomes: a test case for predicting lifestyles and emergence of pathogens.</title>
        <authorList>
            <person name="Haridas S."/>
            <person name="Albert R."/>
            <person name="Binder M."/>
            <person name="Bloem J."/>
            <person name="Labutti K."/>
            <person name="Salamov A."/>
            <person name="Andreopoulos B."/>
            <person name="Baker S."/>
            <person name="Barry K."/>
            <person name="Bills G."/>
            <person name="Bluhm B."/>
            <person name="Cannon C."/>
            <person name="Castanera R."/>
            <person name="Culley D."/>
            <person name="Daum C."/>
            <person name="Ezra D."/>
            <person name="Gonzalez J."/>
            <person name="Henrissat B."/>
            <person name="Kuo A."/>
            <person name="Liang C."/>
            <person name="Lipzen A."/>
            <person name="Lutzoni F."/>
            <person name="Magnuson J."/>
            <person name="Mondo S."/>
            <person name="Nolan M."/>
            <person name="Ohm R."/>
            <person name="Pangilinan J."/>
            <person name="Park H.-J."/>
            <person name="Ramirez L."/>
            <person name="Alfaro M."/>
            <person name="Sun H."/>
            <person name="Tritt A."/>
            <person name="Yoshinaga Y."/>
            <person name="Zwiers L.-H."/>
            <person name="Turgeon B."/>
            <person name="Goodwin S."/>
            <person name="Spatafora J."/>
            <person name="Crous P."/>
            <person name="Grigoriev I."/>
        </authorList>
    </citation>
    <scope>NUCLEOTIDE SEQUENCE</scope>
    <source>
        <strain evidence="3">CBS 627.86</strain>
    </source>
</reference>
<keyword evidence="2" id="KW-0732">Signal</keyword>
<accession>A0A6A5Z786</accession>
<feature type="region of interest" description="Disordered" evidence="1">
    <location>
        <begin position="42"/>
        <end position="61"/>
    </location>
</feature>
<proteinExistence type="predicted"/>
<evidence type="ECO:0000256" key="1">
    <source>
        <dbReference type="SAM" id="MobiDB-lite"/>
    </source>
</evidence>
<organism evidence="3 4">
    <name type="scientific">Lophiotrema nucula</name>
    <dbReference type="NCBI Taxonomy" id="690887"/>
    <lineage>
        <taxon>Eukaryota</taxon>
        <taxon>Fungi</taxon>
        <taxon>Dikarya</taxon>
        <taxon>Ascomycota</taxon>
        <taxon>Pezizomycotina</taxon>
        <taxon>Dothideomycetes</taxon>
        <taxon>Pleosporomycetidae</taxon>
        <taxon>Pleosporales</taxon>
        <taxon>Lophiotremataceae</taxon>
        <taxon>Lophiotrema</taxon>
    </lineage>
</organism>
<dbReference type="EMBL" id="ML977326">
    <property type="protein sequence ID" value="KAF2114231.1"/>
    <property type="molecule type" value="Genomic_DNA"/>
</dbReference>
<name>A0A6A5Z786_9PLEO</name>
<sequence length="189" mass="21632">MLPLIMWSLTAALVLFLATMAMSRLLRRPVGADVETQPMLDEKQSVHHPAEPQAPAKLPEHITESSVARDAWVLRMTQHVFDERHRGRYNVLVMNEELEYFFNPENVVEDTYSEYHSTDLEDGVSRGRTIKYRITVFRSGSLVNLGDGGDINWDWKGNFDRPSAKTLTFRPCVAGTHYQQDPWQALASK</sequence>
<feature type="chain" id="PRO_5025670204" evidence="2">
    <location>
        <begin position="24"/>
        <end position="189"/>
    </location>
</feature>
<dbReference type="Proteomes" id="UP000799770">
    <property type="component" value="Unassembled WGS sequence"/>
</dbReference>
<evidence type="ECO:0000313" key="4">
    <source>
        <dbReference type="Proteomes" id="UP000799770"/>
    </source>
</evidence>
<dbReference type="OrthoDB" id="3685327at2759"/>
<keyword evidence="4" id="KW-1185">Reference proteome</keyword>
<gene>
    <name evidence="3" type="ORF">BDV96DRAFT_688444</name>
</gene>
<evidence type="ECO:0000313" key="3">
    <source>
        <dbReference type="EMBL" id="KAF2114231.1"/>
    </source>
</evidence>
<protein>
    <submittedName>
        <fullName evidence="3">Uncharacterized protein</fullName>
    </submittedName>
</protein>
<feature type="signal peptide" evidence="2">
    <location>
        <begin position="1"/>
        <end position="23"/>
    </location>
</feature>
<dbReference type="AlphaFoldDB" id="A0A6A5Z786"/>
<evidence type="ECO:0000256" key="2">
    <source>
        <dbReference type="SAM" id="SignalP"/>
    </source>
</evidence>